<dbReference type="GeneID" id="24137315"/>
<evidence type="ECO:0000313" key="2">
    <source>
        <dbReference type="Proteomes" id="UP000030745"/>
    </source>
</evidence>
<proteinExistence type="predicted"/>
<name>A0A067BJ97_SAPPC</name>
<dbReference type="RefSeq" id="XP_012211066.1">
    <property type="nucleotide sequence ID" value="XM_012355676.1"/>
</dbReference>
<protein>
    <submittedName>
        <fullName evidence="1">Uncharacterized protein</fullName>
    </submittedName>
</protein>
<reference evidence="1 2" key="1">
    <citation type="journal article" date="2013" name="PLoS Genet.">
        <title>Distinctive expansion of potential virulence genes in the genome of the oomycete fish pathogen Saprolegnia parasitica.</title>
        <authorList>
            <person name="Jiang R.H."/>
            <person name="de Bruijn I."/>
            <person name="Haas B.J."/>
            <person name="Belmonte R."/>
            <person name="Lobach L."/>
            <person name="Christie J."/>
            <person name="van den Ackerveken G."/>
            <person name="Bottin A."/>
            <person name="Bulone V."/>
            <person name="Diaz-Moreno S.M."/>
            <person name="Dumas B."/>
            <person name="Fan L."/>
            <person name="Gaulin E."/>
            <person name="Govers F."/>
            <person name="Grenville-Briggs L.J."/>
            <person name="Horner N.R."/>
            <person name="Levin J.Z."/>
            <person name="Mammella M."/>
            <person name="Meijer H.J."/>
            <person name="Morris P."/>
            <person name="Nusbaum C."/>
            <person name="Oome S."/>
            <person name="Phillips A.J."/>
            <person name="van Rooyen D."/>
            <person name="Rzeszutek E."/>
            <person name="Saraiva M."/>
            <person name="Secombes C.J."/>
            <person name="Seidl M.F."/>
            <person name="Snel B."/>
            <person name="Stassen J.H."/>
            <person name="Sykes S."/>
            <person name="Tripathy S."/>
            <person name="van den Berg H."/>
            <person name="Vega-Arreguin J.C."/>
            <person name="Wawra S."/>
            <person name="Young S.K."/>
            <person name="Zeng Q."/>
            <person name="Dieguez-Uribeondo J."/>
            <person name="Russ C."/>
            <person name="Tyler B.M."/>
            <person name="van West P."/>
        </authorList>
    </citation>
    <scope>NUCLEOTIDE SEQUENCE [LARGE SCALE GENOMIC DNA]</scope>
    <source>
        <strain evidence="1 2">CBS 223.65</strain>
    </source>
</reference>
<dbReference type="AlphaFoldDB" id="A0A067BJ97"/>
<gene>
    <name evidence="1" type="ORF">SPRG_15604</name>
</gene>
<dbReference type="EMBL" id="KK583474">
    <property type="protein sequence ID" value="KDO18223.1"/>
    <property type="molecule type" value="Genomic_DNA"/>
</dbReference>
<dbReference type="VEuPathDB" id="FungiDB:SPRG_15604"/>
<organism evidence="1 2">
    <name type="scientific">Saprolegnia parasitica (strain CBS 223.65)</name>
    <dbReference type="NCBI Taxonomy" id="695850"/>
    <lineage>
        <taxon>Eukaryota</taxon>
        <taxon>Sar</taxon>
        <taxon>Stramenopiles</taxon>
        <taxon>Oomycota</taxon>
        <taxon>Saprolegniomycetes</taxon>
        <taxon>Saprolegniales</taxon>
        <taxon>Saprolegniaceae</taxon>
        <taxon>Saprolegnia</taxon>
    </lineage>
</organism>
<evidence type="ECO:0000313" key="1">
    <source>
        <dbReference type="EMBL" id="KDO18223.1"/>
    </source>
</evidence>
<dbReference type="KEGG" id="spar:SPRG_15604"/>
<accession>A0A067BJ97</accession>
<sequence>MTIVEYFTNNNDAINNLPPKVTTSIYDDVPALATTPVVTVAEAANVTLAPTTAPTPTTAATTTTKATVTTAPTSSSALLTSSIDDFNHQVLSCIDAQRQR</sequence>
<keyword evidence="2" id="KW-1185">Reference proteome</keyword>
<dbReference type="Proteomes" id="UP000030745">
    <property type="component" value="Unassembled WGS sequence"/>
</dbReference>